<evidence type="ECO:0000313" key="2">
    <source>
        <dbReference type="EMBL" id="SDM11169.1"/>
    </source>
</evidence>
<protein>
    <submittedName>
        <fullName evidence="2">Uncharacterized protein</fullName>
    </submittedName>
</protein>
<name>A0A1G9QJK4_9FLAO</name>
<keyword evidence="3" id="KW-1185">Reference proteome</keyword>
<evidence type="ECO:0000313" key="3">
    <source>
        <dbReference type="Proteomes" id="UP000199440"/>
    </source>
</evidence>
<feature type="transmembrane region" description="Helical" evidence="1">
    <location>
        <begin position="144"/>
        <end position="166"/>
    </location>
</feature>
<gene>
    <name evidence="2" type="ORF">SAMN04488514_10573</name>
</gene>
<feature type="transmembrane region" description="Helical" evidence="1">
    <location>
        <begin position="110"/>
        <end position="132"/>
    </location>
</feature>
<keyword evidence="1" id="KW-1133">Transmembrane helix</keyword>
<dbReference type="AlphaFoldDB" id="A0A1G9QJK4"/>
<dbReference type="Proteomes" id="UP000199440">
    <property type="component" value="Unassembled WGS sequence"/>
</dbReference>
<sequence length="246" mass="27965">MAQLTKDQILFIDDYLKRNKVKYWDVRMELLDHVASAIEDELKKSISFEQALQNVHLSFGNKKTSKSLNKSRTAWIINESIYADNSGYKKFIGDKQKALQSNLRKMYGQALITFFKTPLLLVTYILLLYILFKANGHIGGEALLKGLASIVSIGVAIPFCFSLFHFIKYGRSIYLSVLSGLTFGLLYGVSSLLFYLPKGFIFGDDKVFSHGYFVVMCAILVPLLFTQTKVFFSYLSKIKKIQSRLA</sequence>
<feature type="transmembrane region" description="Helical" evidence="1">
    <location>
        <begin position="211"/>
        <end position="235"/>
    </location>
</feature>
<feature type="transmembrane region" description="Helical" evidence="1">
    <location>
        <begin position="173"/>
        <end position="196"/>
    </location>
</feature>
<dbReference type="STRING" id="192904.SAMN04488514_10573"/>
<accession>A0A1G9QJK4</accession>
<keyword evidence="1" id="KW-0472">Membrane</keyword>
<reference evidence="2 3" key="1">
    <citation type="submission" date="2016-10" db="EMBL/GenBank/DDBJ databases">
        <authorList>
            <person name="de Groot N.N."/>
        </authorList>
    </citation>
    <scope>NUCLEOTIDE SEQUENCE [LARGE SCALE GENOMIC DNA]</scope>
    <source>
        <strain evidence="2 3">DSM 19886</strain>
    </source>
</reference>
<dbReference type="OrthoDB" id="1188278at2"/>
<evidence type="ECO:0000256" key="1">
    <source>
        <dbReference type="SAM" id="Phobius"/>
    </source>
</evidence>
<proteinExistence type="predicted"/>
<keyword evidence="1" id="KW-0812">Transmembrane</keyword>
<dbReference type="EMBL" id="FNGV01000005">
    <property type="protein sequence ID" value="SDM11169.1"/>
    <property type="molecule type" value="Genomic_DNA"/>
</dbReference>
<dbReference type="RefSeq" id="WP_089889134.1">
    <property type="nucleotide sequence ID" value="NZ_FNGV01000005.1"/>
</dbReference>
<organism evidence="2 3">
    <name type="scientific">Kriegella aquimaris</name>
    <dbReference type="NCBI Taxonomy" id="192904"/>
    <lineage>
        <taxon>Bacteria</taxon>
        <taxon>Pseudomonadati</taxon>
        <taxon>Bacteroidota</taxon>
        <taxon>Flavobacteriia</taxon>
        <taxon>Flavobacteriales</taxon>
        <taxon>Flavobacteriaceae</taxon>
        <taxon>Kriegella</taxon>
    </lineage>
</organism>